<feature type="domain" description="RNA polymerase N-terminal" evidence="8">
    <location>
        <begin position="4"/>
        <end position="136"/>
    </location>
</feature>
<evidence type="ECO:0000256" key="2">
    <source>
        <dbReference type="ARBA" id="ARBA00012418"/>
    </source>
</evidence>
<dbReference type="InterPro" id="IPR045867">
    <property type="entry name" value="DNA-dir_RpoC_beta_prime"/>
</dbReference>
<dbReference type="InterPro" id="IPR042102">
    <property type="entry name" value="RNA_pol_Rpb1_3_sf"/>
</dbReference>
<evidence type="ECO:0000256" key="7">
    <source>
        <dbReference type="ARBA" id="ARBA00048552"/>
    </source>
</evidence>
<evidence type="ECO:0000259" key="8">
    <source>
        <dbReference type="SMART" id="SM00663"/>
    </source>
</evidence>
<dbReference type="EC" id="2.7.7.6" evidence="2"/>
<evidence type="ECO:0000313" key="10">
    <source>
        <dbReference type="Proteomes" id="UP000541444"/>
    </source>
</evidence>
<dbReference type="Gene3D" id="1.10.274.100">
    <property type="entry name" value="RNA polymerase Rpb1, domain 3"/>
    <property type="match status" value="1"/>
</dbReference>
<dbReference type="GO" id="GO:0003899">
    <property type="term" value="F:DNA-directed RNA polymerase activity"/>
    <property type="evidence" value="ECO:0007669"/>
    <property type="project" value="UniProtKB-EC"/>
</dbReference>
<dbReference type="AlphaFoldDB" id="A0A7J7MNA5"/>
<evidence type="ECO:0000256" key="5">
    <source>
        <dbReference type="ARBA" id="ARBA00022695"/>
    </source>
</evidence>
<comment type="catalytic activity">
    <reaction evidence="7">
        <text>RNA(n) + a ribonucleoside 5'-triphosphate = RNA(n+1) + diphosphate</text>
        <dbReference type="Rhea" id="RHEA:21248"/>
        <dbReference type="Rhea" id="RHEA-COMP:14527"/>
        <dbReference type="Rhea" id="RHEA-COMP:17342"/>
        <dbReference type="ChEBI" id="CHEBI:33019"/>
        <dbReference type="ChEBI" id="CHEBI:61557"/>
        <dbReference type="ChEBI" id="CHEBI:140395"/>
        <dbReference type="EC" id="2.7.7.6"/>
    </reaction>
</comment>
<dbReference type="Proteomes" id="UP000541444">
    <property type="component" value="Unassembled WGS sequence"/>
</dbReference>
<evidence type="ECO:0000256" key="6">
    <source>
        <dbReference type="ARBA" id="ARBA00023163"/>
    </source>
</evidence>
<dbReference type="FunFam" id="2.40.40.20:FF:000019">
    <property type="entry name" value="DNA-directed RNA polymerase II subunit RPB1"/>
    <property type="match status" value="1"/>
</dbReference>
<dbReference type="InterPro" id="IPR000722">
    <property type="entry name" value="RNA_pol_asu"/>
</dbReference>
<dbReference type="SUPFAM" id="SSF64484">
    <property type="entry name" value="beta and beta-prime subunits of DNA dependent RNA-polymerase"/>
    <property type="match status" value="1"/>
</dbReference>
<keyword evidence="6" id="KW-0804">Transcription</keyword>
<dbReference type="Gene3D" id="2.40.40.20">
    <property type="match status" value="1"/>
</dbReference>
<dbReference type="InterPro" id="IPR006592">
    <property type="entry name" value="RNA_pol_N"/>
</dbReference>
<gene>
    <name evidence="9" type="ORF">GIB67_009087</name>
</gene>
<comment type="similarity">
    <text evidence="1">Belongs to the RNA polymerase beta' chain family.</text>
</comment>
<evidence type="ECO:0000313" key="9">
    <source>
        <dbReference type="EMBL" id="KAF6156429.1"/>
    </source>
</evidence>
<accession>A0A7J7MNA5</accession>
<organism evidence="9 10">
    <name type="scientific">Kingdonia uniflora</name>
    <dbReference type="NCBI Taxonomy" id="39325"/>
    <lineage>
        <taxon>Eukaryota</taxon>
        <taxon>Viridiplantae</taxon>
        <taxon>Streptophyta</taxon>
        <taxon>Embryophyta</taxon>
        <taxon>Tracheophyta</taxon>
        <taxon>Spermatophyta</taxon>
        <taxon>Magnoliopsida</taxon>
        <taxon>Ranunculales</taxon>
        <taxon>Circaeasteraceae</taxon>
        <taxon>Kingdonia</taxon>
    </lineage>
</organism>
<evidence type="ECO:0000256" key="1">
    <source>
        <dbReference type="ARBA" id="ARBA00006460"/>
    </source>
</evidence>
<dbReference type="GO" id="GO:0006351">
    <property type="term" value="P:DNA-templated transcription"/>
    <property type="evidence" value="ECO:0007669"/>
    <property type="project" value="InterPro"/>
</dbReference>
<keyword evidence="4" id="KW-0808">Transferase</keyword>
<proteinExistence type="inferred from homology"/>
<keyword evidence="10" id="KW-1185">Reference proteome</keyword>
<dbReference type="PANTHER" id="PTHR19376:SF37">
    <property type="entry name" value="DNA-DIRECTED RNA POLYMERASE II SUBUNIT RPB1"/>
    <property type="match status" value="1"/>
</dbReference>
<reference evidence="9 10" key="1">
    <citation type="journal article" date="2020" name="IScience">
        <title>Genome Sequencing of the Endangered Kingdonia uniflora (Circaeasteraceae, Ranunculales) Reveals Potential Mechanisms of Evolutionary Specialization.</title>
        <authorList>
            <person name="Sun Y."/>
            <person name="Deng T."/>
            <person name="Zhang A."/>
            <person name="Moore M.J."/>
            <person name="Landis J.B."/>
            <person name="Lin N."/>
            <person name="Zhang H."/>
            <person name="Zhang X."/>
            <person name="Huang J."/>
            <person name="Zhang X."/>
            <person name="Sun H."/>
            <person name="Wang H."/>
        </authorList>
    </citation>
    <scope>NUCLEOTIDE SEQUENCE [LARGE SCALE GENOMIC DNA]</scope>
    <source>
        <strain evidence="9">TB1705</strain>
        <tissue evidence="9">Leaf</tissue>
    </source>
</reference>
<dbReference type="OrthoDB" id="693021at2759"/>
<dbReference type="Pfam" id="PF00623">
    <property type="entry name" value="RNA_pol_Rpb1_2"/>
    <property type="match status" value="1"/>
</dbReference>
<keyword evidence="3" id="KW-0240">DNA-directed RNA polymerase</keyword>
<dbReference type="PANTHER" id="PTHR19376">
    <property type="entry name" value="DNA-DIRECTED RNA POLYMERASE"/>
    <property type="match status" value="1"/>
</dbReference>
<protein>
    <recommendedName>
        <fullName evidence="2">DNA-directed RNA polymerase</fullName>
        <ecNumber evidence="2">2.7.7.6</ecNumber>
    </recommendedName>
</protein>
<dbReference type="SMART" id="SM00663">
    <property type="entry name" value="RPOLA_N"/>
    <property type="match status" value="1"/>
</dbReference>
<dbReference type="EMBL" id="JACGCM010001337">
    <property type="protein sequence ID" value="KAF6156429.1"/>
    <property type="molecule type" value="Genomic_DNA"/>
</dbReference>
<name>A0A7J7MNA5_9MAGN</name>
<evidence type="ECO:0000256" key="4">
    <source>
        <dbReference type="ARBA" id="ARBA00022679"/>
    </source>
</evidence>
<dbReference type="InterPro" id="IPR007066">
    <property type="entry name" value="RNA_pol_Rpb1_3"/>
</dbReference>
<dbReference type="Pfam" id="PF04983">
    <property type="entry name" value="RNA_pol_Rpb1_3"/>
    <property type="match status" value="1"/>
</dbReference>
<dbReference type="GO" id="GO:0003677">
    <property type="term" value="F:DNA binding"/>
    <property type="evidence" value="ECO:0007669"/>
    <property type="project" value="InterPro"/>
</dbReference>
<dbReference type="GO" id="GO:0005665">
    <property type="term" value="C:RNA polymerase II, core complex"/>
    <property type="evidence" value="ECO:0007669"/>
    <property type="project" value="TreeGrafter"/>
</dbReference>
<comment type="caution">
    <text evidence="9">The sequence shown here is derived from an EMBL/GenBank/DDBJ whole genome shotgun (WGS) entry which is preliminary data.</text>
</comment>
<sequence>MSCPISHELHNVQDDLLNLFAVGSRPRKVVLEVERHLNDGDFILFNMQSSLHKMSIMGHRIKIMPYSTFCLNLSVTSPYNADFDGDEMNMHVPQSFETRAEVLELMMVPKCIVSPQANCPVMGIVQDTLLGYRKITKRDAFIEKIHRKPNSKKKDDLEIGNPNERLTVLETTVSTPTSTVGELVEQLRLTNLAKATTTIKRRSRSKKKEVMEVDGDENVSVFDDSSVVESDDERSVIGKSTNILRNLRIGFKIEILVFDGSIGVEILDNLLDRLETYFSVYKYSNAQQICFDTLKFFEQSVHEYTTAFHNQALVLDIDVDEYEVFMKYTGGLSESIRRELKLFTMANIEDATVKAIAIEGKYLKSYKEDGKINSGYKSS</sequence>
<keyword evidence="5" id="KW-0548">Nucleotidyltransferase</keyword>
<evidence type="ECO:0000256" key="3">
    <source>
        <dbReference type="ARBA" id="ARBA00022478"/>
    </source>
</evidence>